<feature type="domain" description="Phosphatidylinositol-specific phospholipase C X" evidence="1">
    <location>
        <begin position="11"/>
        <end position="170"/>
    </location>
</feature>
<dbReference type="InterPro" id="IPR000909">
    <property type="entry name" value="PLipase_C_PInositol-sp_X_dom"/>
</dbReference>
<sequence length="303" mass="34623">MVDYSSWLKDVDDDTYLSKLAIPGTHDAAAYHSLAPPSVQCQGEDISEQLKNGVRFLDVRLSKNFLTLSSDEKDKDDLICCHGNFPVKLTGAVKFTEELENIYKFLEDHNSETVILSIKQEGNGKWDNEHDEFPTVFGKNYLDGHEDKWFLKDEIPQLKDARGKIVLFRRFGVNNSDNQGKFGIAANSWTYNTTYDDRGKFAVQDFCEFKSEDDIPKKADYVKDLLKKATDYNNTNSDPKLFVNFCSASNFFDFDTWPHAVAEGLQKANIGEDYKKGCGIVVLDYVNKDDWKSIHNLIDKNFN</sequence>
<organism evidence="2 3">
    <name type="scientific">Brettanomyces naardenensis</name>
    <name type="common">Yeast</name>
    <dbReference type="NCBI Taxonomy" id="13370"/>
    <lineage>
        <taxon>Eukaryota</taxon>
        <taxon>Fungi</taxon>
        <taxon>Dikarya</taxon>
        <taxon>Ascomycota</taxon>
        <taxon>Saccharomycotina</taxon>
        <taxon>Pichiomycetes</taxon>
        <taxon>Pichiales</taxon>
        <taxon>Pichiaceae</taxon>
        <taxon>Brettanomyces</taxon>
    </lineage>
</organism>
<dbReference type="Gene3D" id="3.20.20.190">
    <property type="entry name" value="Phosphatidylinositol (PI) phosphodiesterase"/>
    <property type="match status" value="1"/>
</dbReference>
<dbReference type="EMBL" id="CAACVR010000012">
    <property type="protein sequence ID" value="VEU21787.1"/>
    <property type="molecule type" value="Genomic_DNA"/>
</dbReference>
<dbReference type="PROSITE" id="PS50007">
    <property type="entry name" value="PIPLC_X_DOMAIN"/>
    <property type="match status" value="1"/>
</dbReference>
<evidence type="ECO:0000259" key="1">
    <source>
        <dbReference type="SMART" id="SM00148"/>
    </source>
</evidence>
<name>A0A448YLL5_BRENA</name>
<dbReference type="PANTHER" id="PTHR13593:SF113">
    <property type="entry name" value="SI:DKEY-266F7.9"/>
    <property type="match status" value="1"/>
</dbReference>
<dbReference type="STRING" id="13370.A0A448YLL5"/>
<reference evidence="2 3" key="1">
    <citation type="submission" date="2018-12" db="EMBL/GenBank/DDBJ databases">
        <authorList>
            <person name="Tiukova I."/>
            <person name="Dainat J."/>
        </authorList>
    </citation>
    <scope>NUCLEOTIDE SEQUENCE [LARGE SCALE GENOMIC DNA]</scope>
</reference>
<dbReference type="InterPro" id="IPR051057">
    <property type="entry name" value="PI-PLC_domain"/>
</dbReference>
<dbReference type="Pfam" id="PF00388">
    <property type="entry name" value="PI-PLC-X"/>
    <property type="match status" value="1"/>
</dbReference>
<protein>
    <submittedName>
        <fullName evidence="2">DEKNAAC102451</fullName>
    </submittedName>
</protein>
<dbReference type="AlphaFoldDB" id="A0A448YLL5"/>
<gene>
    <name evidence="2" type="ORF">BRENAR_LOCUS2519</name>
</gene>
<dbReference type="PANTHER" id="PTHR13593">
    <property type="match status" value="1"/>
</dbReference>
<dbReference type="SUPFAM" id="SSF51695">
    <property type="entry name" value="PLC-like phosphodiesterases"/>
    <property type="match status" value="1"/>
</dbReference>
<evidence type="ECO:0000313" key="3">
    <source>
        <dbReference type="Proteomes" id="UP000290900"/>
    </source>
</evidence>
<keyword evidence="3" id="KW-1185">Reference proteome</keyword>
<accession>A0A448YLL5</accession>
<dbReference type="InterPro" id="IPR017946">
    <property type="entry name" value="PLC-like_Pdiesterase_TIM-brl"/>
</dbReference>
<dbReference type="GO" id="GO:0006629">
    <property type="term" value="P:lipid metabolic process"/>
    <property type="evidence" value="ECO:0007669"/>
    <property type="project" value="InterPro"/>
</dbReference>
<evidence type="ECO:0000313" key="2">
    <source>
        <dbReference type="EMBL" id="VEU21787.1"/>
    </source>
</evidence>
<dbReference type="SMART" id="SM00148">
    <property type="entry name" value="PLCXc"/>
    <property type="match status" value="1"/>
</dbReference>
<dbReference type="Proteomes" id="UP000290900">
    <property type="component" value="Unassembled WGS sequence"/>
</dbReference>
<proteinExistence type="predicted"/>
<dbReference type="CDD" id="cd08586">
    <property type="entry name" value="PI-PLCc_BcPLC_like"/>
    <property type="match status" value="1"/>
</dbReference>
<dbReference type="OrthoDB" id="1046782at2759"/>
<dbReference type="InParanoid" id="A0A448YLL5"/>
<dbReference type="GO" id="GO:0008081">
    <property type="term" value="F:phosphoric diester hydrolase activity"/>
    <property type="evidence" value="ECO:0007669"/>
    <property type="project" value="InterPro"/>
</dbReference>